<organism evidence="2 3">
    <name type="scientific">Pleuronectes platessa</name>
    <name type="common">European plaice</name>
    <dbReference type="NCBI Taxonomy" id="8262"/>
    <lineage>
        <taxon>Eukaryota</taxon>
        <taxon>Metazoa</taxon>
        <taxon>Chordata</taxon>
        <taxon>Craniata</taxon>
        <taxon>Vertebrata</taxon>
        <taxon>Euteleostomi</taxon>
        <taxon>Actinopterygii</taxon>
        <taxon>Neopterygii</taxon>
        <taxon>Teleostei</taxon>
        <taxon>Neoteleostei</taxon>
        <taxon>Acanthomorphata</taxon>
        <taxon>Carangaria</taxon>
        <taxon>Pleuronectiformes</taxon>
        <taxon>Pleuronectoidei</taxon>
        <taxon>Pleuronectidae</taxon>
        <taxon>Pleuronectes</taxon>
    </lineage>
</organism>
<protein>
    <submittedName>
        <fullName evidence="2">Uncharacterized protein</fullName>
    </submittedName>
</protein>
<gene>
    <name evidence="2" type="ORF">PLEPLA_LOCUS23779</name>
</gene>
<evidence type="ECO:0000256" key="1">
    <source>
        <dbReference type="SAM" id="Coils"/>
    </source>
</evidence>
<proteinExistence type="predicted"/>
<dbReference type="Proteomes" id="UP001153269">
    <property type="component" value="Unassembled WGS sequence"/>
</dbReference>
<accession>A0A9N7UNH7</accession>
<dbReference type="EMBL" id="CADEAL010001802">
    <property type="protein sequence ID" value="CAB1435728.1"/>
    <property type="molecule type" value="Genomic_DNA"/>
</dbReference>
<feature type="coiled-coil region" evidence="1">
    <location>
        <begin position="59"/>
        <end position="93"/>
    </location>
</feature>
<name>A0A9N7UNH7_PLEPL</name>
<comment type="caution">
    <text evidence="2">The sequence shown here is derived from an EMBL/GenBank/DDBJ whole genome shotgun (WGS) entry which is preliminary data.</text>
</comment>
<reference evidence="2" key="1">
    <citation type="submission" date="2020-03" db="EMBL/GenBank/DDBJ databases">
        <authorList>
            <person name="Weist P."/>
        </authorList>
    </citation>
    <scope>NUCLEOTIDE SEQUENCE</scope>
</reference>
<dbReference type="AlphaFoldDB" id="A0A9N7UNH7"/>
<sequence length="135" mass="15528">MGVAKWLNGAPREPLNVFTLTDLHKNRYAGLVNLNNLQEILQLLPGSSIKRNDNFLEMEMKHEDIVKSLKNELLSAEAEIKTLKEELRKKEWLIEMDREKSQARTNAYLDCLRAVTETEKEMNICKREGGGSQRG</sequence>
<evidence type="ECO:0000313" key="3">
    <source>
        <dbReference type="Proteomes" id="UP001153269"/>
    </source>
</evidence>
<keyword evidence="1" id="KW-0175">Coiled coil</keyword>
<keyword evidence="3" id="KW-1185">Reference proteome</keyword>
<evidence type="ECO:0000313" key="2">
    <source>
        <dbReference type="EMBL" id="CAB1435728.1"/>
    </source>
</evidence>